<dbReference type="InterPro" id="IPR046345">
    <property type="entry name" value="TraB_PrgY-like"/>
</dbReference>
<reference evidence="1 2" key="1">
    <citation type="journal article" date="2009" name="Appl. Environ. Microbiol.">
        <title>Metabolic versatility and indigenous origin of the archaeon Thermococcus sibiricus, isolated from a siberian oil reservoir, as revealed by genome analysis.</title>
        <authorList>
            <person name="Mardanov A.V."/>
            <person name="Ravin N.V."/>
            <person name="Svetlitchnyi V.A."/>
            <person name="Beletsky A.V."/>
            <person name="Miroshnichenko M.L."/>
            <person name="Bonch-Osmolovskaya E.A."/>
            <person name="Skryabin K.G."/>
        </authorList>
    </citation>
    <scope>NUCLEOTIDE SEQUENCE [LARGE SCALE GENOMIC DNA]</scope>
    <source>
        <strain evidence="2">DSM 12597 / MM 739</strain>
    </source>
</reference>
<proteinExistence type="predicted"/>
<dbReference type="Pfam" id="PF01963">
    <property type="entry name" value="TraB_PrgY_gumN"/>
    <property type="match status" value="1"/>
</dbReference>
<keyword evidence="2" id="KW-1185">Reference proteome</keyword>
<sequence length="241" mass="28054">MLLGLVRSMSYLRYVKIIGTMHVSPKSRQKVREIILKERPNAIAIELDQQRFYAIQSPKKLAFQEALKLGKSALLTYILMKVEEKIGEEFGMKPGEEMKEAIYMSGLLGVPLYLIDEDIRIIMEKLLKAPFREKVFLFLESALVLLPIAPSREENSEDITENYKIMMQQFKTRYPYLFKVLVEERNEIMARNLKKIVDDLKRMGLKKPKVIAVVGLGHKKGIERILNSYKEQRFIKSKTNL</sequence>
<dbReference type="CDD" id="cd14726">
    <property type="entry name" value="TraB_PrgY-like"/>
    <property type="match status" value="1"/>
</dbReference>
<name>C6A2P2_THESM</name>
<dbReference type="InterPro" id="IPR002816">
    <property type="entry name" value="TraB/PrgY/GumN_fam"/>
</dbReference>
<evidence type="ECO:0000313" key="2">
    <source>
        <dbReference type="Proteomes" id="UP000009079"/>
    </source>
</evidence>
<protein>
    <submittedName>
        <fullName evidence="1">Predicted signaling protein, TraB family</fullName>
    </submittedName>
</protein>
<dbReference type="AlphaFoldDB" id="C6A2P2"/>
<dbReference type="EMBL" id="CP001463">
    <property type="protein sequence ID" value="ACS89887.1"/>
    <property type="molecule type" value="Genomic_DNA"/>
</dbReference>
<dbReference type="PANTHER" id="PTHR21530">
    <property type="entry name" value="PHEROMONE SHUTDOWN PROTEIN"/>
    <property type="match status" value="1"/>
</dbReference>
<organism evidence="1 2">
    <name type="scientific">Thermococcus sibiricus (strain DSM 12597 / MM 739)</name>
    <dbReference type="NCBI Taxonomy" id="604354"/>
    <lineage>
        <taxon>Archaea</taxon>
        <taxon>Methanobacteriati</taxon>
        <taxon>Methanobacteriota</taxon>
        <taxon>Thermococci</taxon>
        <taxon>Thermococcales</taxon>
        <taxon>Thermococcaceae</taxon>
        <taxon>Thermococcus</taxon>
    </lineage>
</organism>
<dbReference type="STRING" id="604354.TSIB_0826"/>
<accession>C6A2P2</accession>
<dbReference type="eggNOG" id="arCOG02142">
    <property type="taxonomic scope" value="Archaea"/>
</dbReference>
<gene>
    <name evidence="1" type="ordered locus">TSIB_0826</name>
</gene>
<dbReference type="KEGG" id="tsi:TSIB_0826"/>
<dbReference type="HOGENOM" id="CLU_066331_0_0_2"/>
<dbReference type="Proteomes" id="UP000009079">
    <property type="component" value="Chromosome"/>
</dbReference>
<dbReference type="PANTHER" id="PTHR21530:SF7">
    <property type="entry name" value="TRAB DOMAIN-CONTAINING PROTEIN"/>
    <property type="match status" value="1"/>
</dbReference>
<evidence type="ECO:0000313" key="1">
    <source>
        <dbReference type="EMBL" id="ACS89887.1"/>
    </source>
</evidence>